<dbReference type="InterPro" id="IPR005467">
    <property type="entry name" value="His_kinase_dom"/>
</dbReference>
<dbReference type="Gene3D" id="1.20.120.620">
    <property type="entry name" value="Backbone structure of the membrane domain of e. Coli histidine kinase receptor kdpd"/>
    <property type="match status" value="1"/>
</dbReference>
<evidence type="ECO:0000313" key="18">
    <source>
        <dbReference type="Proteomes" id="UP000318297"/>
    </source>
</evidence>
<dbReference type="Pfam" id="PF02702">
    <property type="entry name" value="KdpD"/>
    <property type="match status" value="1"/>
</dbReference>
<evidence type="ECO:0000256" key="9">
    <source>
        <dbReference type="ARBA" id="ARBA00022777"/>
    </source>
</evidence>
<dbReference type="CDD" id="cd00082">
    <property type="entry name" value="HisKA"/>
    <property type="match status" value="1"/>
</dbReference>
<evidence type="ECO:0000256" key="6">
    <source>
        <dbReference type="ARBA" id="ARBA00022679"/>
    </source>
</evidence>
<keyword evidence="10" id="KW-0067">ATP-binding</keyword>
<keyword evidence="7 15" id="KW-0812">Transmembrane</keyword>
<dbReference type="SUPFAM" id="SSF52540">
    <property type="entry name" value="P-loop containing nucleoside triphosphate hydrolases"/>
    <property type="match status" value="1"/>
</dbReference>
<dbReference type="InterPro" id="IPR014729">
    <property type="entry name" value="Rossmann-like_a/b/a_fold"/>
</dbReference>
<dbReference type="Pfam" id="PF13493">
    <property type="entry name" value="DUF4118"/>
    <property type="match status" value="1"/>
</dbReference>
<evidence type="ECO:0000256" key="15">
    <source>
        <dbReference type="SAM" id="Phobius"/>
    </source>
</evidence>
<accession>A0A561ECQ1</accession>
<dbReference type="InterPro" id="IPR003852">
    <property type="entry name" value="Sig_transdc_His_kinase_KdpD_N"/>
</dbReference>
<dbReference type="InterPro" id="IPR003594">
    <property type="entry name" value="HATPase_dom"/>
</dbReference>
<name>A0A561ECQ1_9MICO</name>
<evidence type="ECO:0000256" key="14">
    <source>
        <dbReference type="SAM" id="MobiDB-lite"/>
    </source>
</evidence>
<dbReference type="FunFam" id="3.40.50.300:FF:000483">
    <property type="entry name" value="Sensor histidine kinase KdpD"/>
    <property type="match status" value="1"/>
</dbReference>
<organism evidence="17 18">
    <name type="scientific">Rudaeicoccus suwonensis</name>
    <dbReference type="NCBI Taxonomy" id="657409"/>
    <lineage>
        <taxon>Bacteria</taxon>
        <taxon>Bacillati</taxon>
        <taxon>Actinomycetota</taxon>
        <taxon>Actinomycetes</taxon>
        <taxon>Micrococcales</taxon>
        <taxon>Dermacoccaceae</taxon>
        <taxon>Rudaeicoccus</taxon>
    </lineage>
</organism>
<dbReference type="GO" id="GO:0005524">
    <property type="term" value="F:ATP binding"/>
    <property type="evidence" value="ECO:0007669"/>
    <property type="project" value="UniProtKB-KW"/>
</dbReference>
<dbReference type="EMBL" id="VIVQ01000001">
    <property type="protein sequence ID" value="TWE13357.1"/>
    <property type="molecule type" value="Genomic_DNA"/>
</dbReference>
<dbReference type="EC" id="2.7.13.3" evidence="4"/>
<evidence type="ECO:0000256" key="13">
    <source>
        <dbReference type="ARBA" id="ARBA00023136"/>
    </source>
</evidence>
<dbReference type="InterPro" id="IPR003661">
    <property type="entry name" value="HisK_dim/P_dom"/>
</dbReference>
<dbReference type="AlphaFoldDB" id="A0A561ECQ1"/>
<keyword evidence="8" id="KW-0547">Nucleotide-binding</keyword>
<dbReference type="CDD" id="cd00075">
    <property type="entry name" value="HATPase"/>
    <property type="match status" value="1"/>
</dbReference>
<dbReference type="InterPro" id="IPR004358">
    <property type="entry name" value="Sig_transdc_His_kin-like_C"/>
</dbReference>
<evidence type="ECO:0000256" key="7">
    <source>
        <dbReference type="ARBA" id="ARBA00022692"/>
    </source>
</evidence>
<evidence type="ECO:0000256" key="11">
    <source>
        <dbReference type="ARBA" id="ARBA00022989"/>
    </source>
</evidence>
<keyword evidence="5" id="KW-0597">Phosphoprotein</keyword>
<feature type="region of interest" description="Disordered" evidence="14">
    <location>
        <begin position="848"/>
        <end position="870"/>
    </location>
</feature>
<dbReference type="PRINTS" id="PR00344">
    <property type="entry name" value="BCTRLSENSOR"/>
</dbReference>
<dbReference type="InterPro" id="IPR027417">
    <property type="entry name" value="P-loop_NTPase"/>
</dbReference>
<dbReference type="InterPro" id="IPR025201">
    <property type="entry name" value="KdpD_TM"/>
</dbReference>
<dbReference type="GO" id="GO:0005886">
    <property type="term" value="C:plasma membrane"/>
    <property type="evidence" value="ECO:0007669"/>
    <property type="project" value="UniProtKB-SubCell"/>
</dbReference>
<gene>
    <name evidence="17" type="ORF">BKA23_2186</name>
</gene>
<dbReference type="PROSITE" id="PS50109">
    <property type="entry name" value="HIS_KIN"/>
    <property type="match status" value="1"/>
</dbReference>
<evidence type="ECO:0000259" key="16">
    <source>
        <dbReference type="PROSITE" id="PS50109"/>
    </source>
</evidence>
<evidence type="ECO:0000313" key="17">
    <source>
        <dbReference type="EMBL" id="TWE13357.1"/>
    </source>
</evidence>
<dbReference type="SMART" id="SM00388">
    <property type="entry name" value="HisKA"/>
    <property type="match status" value="1"/>
</dbReference>
<dbReference type="Proteomes" id="UP000318297">
    <property type="component" value="Unassembled WGS sequence"/>
</dbReference>
<evidence type="ECO:0000256" key="10">
    <source>
        <dbReference type="ARBA" id="ARBA00022840"/>
    </source>
</evidence>
<dbReference type="Gene3D" id="3.40.50.620">
    <property type="entry name" value="HUPs"/>
    <property type="match status" value="1"/>
</dbReference>
<protein>
    <recommendedName>
        <fullName evidence="4">histidine kinase</fullName>
        <ecNumber evidence="4">2.7.13.3</ecNumber>
    </recommendedName>
</protein>
<sequence length="870" mass="93542">MSPDDTEVAPRQHNRRMSRGRLRIYLGAAPGVGKTVKMLQEGRRRQERGTDVVVGLVETHGREYTVEQLDGLEVLPRREVVQSGAHLFELDVESVLRRRPDVVLVDELAHRNAAGSEHERRWEDIDQLLAAGIDVVSTVNVQHLESLNDAVTQITGIRQRETVPDAVVRSADQIELVDMSPEALRRRLAHGNVYAAEKVDAALSNYFRVGNLSALRELALLWMADRVEEALADYRDDHDISSTWPVRERVVVALTGGPEQETLLRRGARIAARGAGGELYAVQVVPDTGLRDVPPELATSARQLTEELGGSMHTVTGNDVGEAILEFARGVNASQIIVGASRRRRWQRLLGRGVGDTVVDGSGDIDVLMVTHALAHGGRTPMRDWSGLGRERTIAGWLLATVGLAVFTALLDLSRHWHSLPLEVLLYLAFTVITAIVGGLWPALAAAVLASLALNWFFTPPVGTLTINQPQNAVALLVFIVVAASVASVVHLTARRTAQAVVAERDSRVLAELTHSLLAVQDQLPALLDQARDIFGASGAALVRTTTSGSLGEAVIVSGAVPLDQPGAHLTRAPVDDTHQLVISGDVAEANQRRLVEAYASVATAILRRNELAKQAAAASSLAKDNRSRAALLAAVSHDLRTPLAAIKAGVSSLRSTDIQLTPADQGELLETVEESADRLDSLIENLLDMSRISSGNITARTDDLQVADLLSATLHTVSEPRRVRVWVPDPHISCRADPGLTERVVANLVENALRYSPGRQEVVVAAERLGSVVQIRVIDRGPGVPENERTGIFAPFQRYGDSPRGNGVGLGLAVAKGLTEAMDGTLTAEDTPGGGLTMCIQLPSDDPHRTALLQGDSDLNSAEDQGVSP</sequence>
<evidence type="ECO:0000256" key="2">
    <source>
        <dbReference type="ARBA" id="ARBA00004141"/>
    </source>
</evidence>
<keyword evidence="13 15" id="KW-0472">Membrane</keyword>
<keyword evidence="6" id="KW-0808">Transferase</keyword>
<dbReference type="SUPFAM" id="SSF52402">
    <property type="entry name" value="Adenine nucleotide alpha hydrolases-like"/>
    <property type="match status" value="1"/>
</dbReference>
<evidence type="ECO:0000256" key="8">
    <source>
        <dbReference type="ARBA" id="ARBA00022741"/>
    </source>
</evidence>
<dbReference type="InterPro" id="IPR036890">
    <property type="entry name" value="HATPase_C_sf"/>
</dbReference>
<dbReference type="PANTHER" id="PTHR45569">
    <property type="entry name" value="SENSOR PROTEIN KDPD"/>
    <property type="match status" value="1"/>
</dbReference>
<keyword evidence="11 15" id="KW-1133">Transmembrane helix</keyword>
<comment type="caution">
    <text evidence="17">The sequence shown here is derived from an EMBL/GenBank/DDBJ whole genome shotgun (WGS) entry which is preliminary data.</text>
</comment>
<dbReference type="Gene3D" id="1.10.287.130">
    <property type="match status" value="1"/>
</dbReference>
<dbReference type="SUPFAM" id="SSF55874">
    <property type="entry name" value="ATPase domain of HSP90 chaperone/DNA topoisomerase II/histidine kinase"/>
    <property type="match status" value="1"/>
</dbReference>
<keyword evidence="18" id="KW-1185">Reference proteome</keyword>
<dbReference type="SUPFAM" id="SSF47384">
    <property type="entry name" value="Homodimeric domain of signal transducing histidine kinase"/>
    <property type="match status" value="1"/>
</dbReference>
<dbReference type="GO" id="GO:0000155">
    <property type="term" value="F:phosphorelay sensor kinase activity"/>
    <property type="evidence" value="ECO:0007669"/>
    <property type="project" value="InterPro"/>
</dbReference>
<evidence type="ECO:0000256" key="5">
    <source>
        <dbReference type="ARBA" id="ARBA00022553"/>
    </source>
</evidence>
<dbReference type="InterPro" id="IPR006016">
    <property type="entry name" value="UspA"/>
</dbReference>
<dbReference type="Gene3D" id="3.40.50.300">
    <property type="entry name" value="P-loop containing nucleotide triphosphate hydrolases"/>
    <property type="match status" value="1"/>
</dbReference>
<comment type="subcellular location">
    <subcellularLocation>
        <location evidence="3">Cell membrane</location>
    </subcellularLocation>
    <subcellularLocation>
        <location evidence="2">Membrane</location>
        <topology evidence="2">Multi-pass membrane protein</topology>
    </subcellularLocation>
</comment>
<keyword evidence="12" id="KW-0902">Two-component regulatory system</keyword>
<evidence type="ECO:0000256" key="4">
    <source>
        <dbReference type="ARBA" id="ARBA00012438"/>
    </source>
</evidence>
<dbReference type="GO" id="GO:0005737">
    <property type="term" value="C:cytoplasm"/>
    <property type="evidence" value="ECO:0007669"/>
    <property type="project" value="UniProtKB-ARBA"/>
</dbReference>
<dbReference type="Pfam" id="PF00512">
    <property type="entry name" value="HisKA"/>
    <property type="match status" value="1"/>
</dbReference>
<comment type="catalytic activity">
    <reaction evidence="1">
        <text>ATP + protein L-histidine = ADP + protein N-phospho-L-histidine.</text>
        <dbReference type="EC" id="2.7.13.3"/>
    </reaction>
</comment>
<feature type="domain" description="Histidine kinase" evidence="16">
    <location>
        <begin position="635"/>
        <end position="847"/>
    </location>
</feature>
<proteinExistence type="predicted"/>
<dbReference type="InterPro" id="IPR038318">
    <property type="entry name" value="KdpD_sf"/>
</dbReference>
<feature type="transmembrane region" description="Helical" evidence="15">
    <location>
        <begin position="473"/>
        <end position="494"/>
    </location>
</feature>
<dbReference type="InterPro" id="IPR036097">
    <property type="entry name" value="HisK_dim/P_sf"/>
</dbReference>
<evidence type="ECO:0000256" key="12">
    <source>
        <dbReference type="ARBA" id="ARBA00023012"/>
    </source>
</evidence>
<reference evidence="17 18" key="1">
    <citation type="submission" date="2019-06" db="EMBL/GenBank/DDBJ databases">
        <title>Sequencing the genomes of 1000 actinobacteria strains.</title>
        <authorList>
            <person name="Klenk H.-P."/>
        </authorList>
    </citation>
    <scope>NUCLEOTIDE SEQUENCE [LARGE SCALE GENOMIC DNA]</scope>
    <source>
        <strain evidence="17 18">DSM 19560</strain>
    </source>
</reference>
<dbReference type="Pfam" id="PF00582">
    <property type="entry name" value="Usp"/>
    <property type="match status" value="1"/>
</dbReference>
<evidence type="ECO:0000256" key="3">
    <source>
        <dbReference type="ARBA" id="ARBA00004236"/>
    </source>
</evidence>
<evidence type="ECO:0000256" key="1">
    <source>
        <dbReference type="ARBA" id="ARBA00000085"/>
    </source>
</evidence>
<dbReference type="SMART" id="SM00387">
    <property type="entry name" value="HATPase_c"/>
    <property type="match status" value="1"/>
</dbReference>
<dbReference type="InterPro" id="IPR052023">
    <property type="entry name" value="Histidine_kinase_KdpD"/>
</dbReference>
<dbReference type="Gene3D" id="3.30.565.10">
    <property type="entry name" value="Histidine kinase-like ATPase, C-terminal domain"/>
    <property type="match status" value="1"/>
</dbReference>
<keyword evidence="9 17" id="KW-0418">Kinase</keyword>
<dbReference type="Pfam" id="PF02518">
    <property type="entry name" value="HATPase_c"/>
    <property type="match status" value="1"/>
</dbReference>
<feature type="transmembrane region" description="Helical" evidence="15">
    <location>
        <begin position="425"/>
        <end position="453"/>
    </location>
</feature>
<feature type="compositionally biased region" description="Polar residues" evidence="14">
    <location>
        <begin position="858"/>
        <end position="870"/>
    </location>
</feature>
<dbReference type="PANTHER" id="PTHR45569:SF1">
    <property type="entry name" value="SENSOR PROTEIN KDPD"/>
    <property type="match status" value="1"/>
</dbReference>
<feature type="transmembrane region" description="Helical" evidence="15">
    <location>
        <begin position="394"/>
        <end position="413"/>
    </location>
</feature>